<name>A0A382YQH5_9ZZZZ</name>
<dbReference type="InterPro" id="IPR036643">
    <property type="entry name" value="RNApol_insert_sf"/>
</dbReference>
<dbReference type="InterPro" id="IPR018247">
    <property type="entry name" value="EF_Hand_1_Ca_BS"/>
</dbReference>
<evidence type="ECO:0000256" key="5">
    <source>
        <dbReference type="ARBA" id="ARBA00022695"/>
    </source>
</evidence>
<reference evidence="9" key="1">
    <citation type="submission" date="2018-05" db="EMBL/GenBank/DDBJ databases">
        <authorList>
            <person name="Lanie J.A."/>
            <person name="Ng W.-L."/>
            <person name="Kazmierczak K.M."/>
            <person name="Andrzejewski T.M."/>
            <person name="Davidsen T.M."/>
            <person name="Wayne K.J."/>
            <person name="Tettelin H."/>
            <person name="Glass J.I."/>
            <person name="Rusch D."/>
            <person name="Podicherti R."/>
            <person name="Tsui H.-C.T."/>
            <person name="Winkler M.E."/>
        </authorList>
    </citation>
    <scope>NUCLEOTIDE SEQUENCE</scope>
</reference>
<keyword evidence="4" id="KW-0808">Transferase</keyword>
<evidence type="ECO:0000256" key="6">
    <source>
        <dbReference type="ARBA" id="ARBA00023163"/>
    </source>
</evidence>
<dbReference type="EMBL" id="UINC01177690">
    <property type="protein sequence ID" value="SVD85464.1"/>
    <property type="molecule type" value="Genomic_DNA"/>
</dbReference>
<dbReference type="AlphaFoldDB" id="A0A382YQH5"/>
<keyword evidence="3" id="KW-0240">DNA-directed RNA polymerase</keyword>
<dbReference type="GO" id="GO:0006351">
    <property type="term" value="P:DNA-templated transcription"/>
    <property type="evidence" value="ECO:0007669"/>
    <property type="project" value="InterPro"/>
</dbReference>
<protein>
    <recommendedName>
        <fullName evidence="2">DNA-directed RNA polymerase</fullName>
        <ecNumber evidence="2">2.7.7.6</ecNumber>
    </recommendedName>
</protein>
<dbReference type="InterPro" id="IPR011773">
    <property type="entry name" value="DNA-dir_RpoA"/>
</dbReference>
<dbReference type="GO" id="GO:0003899">
    <property type="term" value="F:DNA-directed RNA polymerase activity"/>
    <property type="evidence" value="ECO:0007669"/>
    <property type="project" value="UniProtKB-EC"/>
</dbReference>
<dbReference type="SUPFAM" id="SSF55257">
    <property type="entry name" value="RBP11-like subunits of RNA polymerase"/>
    <property type="match status" value="1"/>
</dbReference>
<evidence type="ECO:0000259" key="8">
    <source>
        <dbReference type="SMART" id="SM00662"/>
    </source>
</evidence>
<dbReference type="GO" id="GO:0005737">
    <property type="term" value="C:cytoplasm"/>
    <property type="evidence" value="ECO:0007669"/>
    <property type="project" value="UniProtKB-ARBA"/>
</dbReference>
<feature type="domain" description="DNA-directed RNA polymerase RpoA/D/Rpb3-type" evidence="8">
    <location>
        <begin position="26"/>
        <end position="234"/>
    </location>
</feature>
<evidence type="ECO:0000256" key="7">
    <source>
        <dbReference type="ARBA" id="ARBA00048552"/>
    </source>
</evidence>
<proteinExistence type="inferred from homology"/>
<organism evidence="9">
    <name type="scientific">marine metagenome</name>
    <dbReference type="NCBI Taxonomy" id="408172"/>
    <lineage>
        <taxon>unclassified sequences</taxon>
        <taxon>metagenomes</taxon>
        <taxon>ecological metagenomes</taxon>
    </lineage>
</organism>
<dbReference type="Pfam" id="PF01193">
    <property type="entry name" value="RNA_pol_L"/>
    <property type="match status" value="1"/>
</dbReference>
<dbReference type="SUPFAM" id="SSF56553">
    <property type="entry name" value="Insert subdomain of RNA polymerase alpha subunit"/>
    <property type="match status" value="1"/>
</dbReference>
<evidence type="ECO:0000313" key="9">
    <source>
        <dbReference type="EMBL" id="SVD85464.1"/>
    </source>
</evidence>
<dbReference type="FunFam" id="2.170.120.12:FF:000001">
    <property type="entry name" value="DNA-directed RNA polymerase subunit alpha"/>
    <property type="match status" value="1"/>
</dbReference>
<dbReference type="PROSITE" id="PS00018">
    <property type="entry name" value="EF_HAND_1"/>
    <property type="match status" value="1"/>
</dbReference>
<evidence type="ECO:0000256" key="3">
    <source>
        <dbReference type="ARBA" id="ARBA00022478"/>
    </source>
</evidence>
<keyword evidence="5" id="KW-0548">Nucleotidyltransferase</keyword>
<dbReference type="CDD" id="cd06928">
    <property type="entry name" value="RNAP_alpha_NTD"/>
    <property type="match status" value="1"/>
</dbReference>
<accession>A0A382YQH5</accession>
<comment type="catalytic activity">
    <reaction evidence="7">
        <text>RNA(n) + a ribonucleoside 5'-triphosphate = RNA(n+1) + diphosphate</text>
        <dbReference type="Rhea" id="RHEA:21248"/>
        <dbReference type="Rhea" id="RHEA-COMP:14527"/>
        <dbReference type="Rhea" id="RHEA-COMP:17342"/>
        <dbReference type="ChEBI" id="CHEBI:33019"/>
        <dbReference type="ChEBI" id="CHEBI:61557"/>
        <dbReference type="ChEBI" id="CHEBI:140395"/>
        <dbReference type="EC" id="2.7.7.6"/>
    </reaction>
</comment>
<sequence length="240" mass="26597">MADNFDIIKDFLVPTEILVEELSPTRSKIILEPLEQGFGHTLGNALRRIMLSSMPGMAVSEVKIDGVLHEYSTIEGVQEDVIDILLNLKELSVRLLASEEAELKIKKKTKGLVTAADIEIPSGVEIVNPDHPIANLTDKGSLNMTMRVTRGRGFVPVQALSEEEGQEIGLLRLDANYSPIKRVSYTVENARVEQRTNLDRLIIDIDTDGTLDAEEVLRISATLLQHQLSSFAELGRLEEV</sequence>
<dbReference type="InterPro" id="IPR011263">
    <property type="entry name" value="DNA-dir_RNA_pol_RpoA/D/Rpb3"/>
</dbReference>
<dbReference type="EC" id="2.7.7.6" evidence="2"/>
<dbReference type="SMART" id="SM00662">
    <property type="entry name" value="RPOLD"/>
    <property type="match status" value="1"/>
</dbReference>
<evidence type="ECO:0000256" key="4">
    <source>
        <dbReference type="ARBA" id="ARBA00022679"/>
    </source>
</evidence>
<evidence type="ECO:0000256" key="2">
    <source>
        <dbReference type="ARBA" id="ARBA00012418"/>
    </source>
</evidence>
<gene>
    <name evidence="9" type="ORF">METZ01_LOCUS438318</name>
</gene>
<comment type="similarity">
    <text evidence="1">Belongs to the RNA polymerase alpha chain family.</text>
</comment>
<dbReference type="Pfam" id="PF01000">
    <property type="entry name" value="RNA_pol_A_bac"/>
    <property type="match status" value="1"/>
</dbReference>
<dbReference type="InterPro" id="IPR011262">
    <property type="entry name" value="DNA-dir_RNA_pol_insert"/>
</dbReference>
<dbReference type="GO" id="GO:0046983">
    <property type="term" value="F:protein dimerization activity"/>
    <property type="evidence" value="ECO:0007669"/>
    <property type="project" value="InterPro"/>
</dbReference>
<dbReference type="InterPro" id="IPR036603">
    <property type="entry name" value="RBP11-like"/>
</dbReference>
<dbReference type="GO" id="GO:0003677">
    <property type="term" value="F:DNA binding"/>
    <property type="evidence" value="ECO:0007669"/>
    <property type="project" value="InterPro"/>
</dbReference>
<dbReference type="NCBIfam" id="TIGR02027">
    <property type="entry name" value="rpoA"/>
    <property type="match status" value="1"/>
</dbReference>
<evidence type="ECO:0000256" key="1">
    <source>
        <dbReference type="ARBA" id="ARBA00007123"/>
    </source>
</evidence>
<dbReference type="GO" id="GO:0000428">
    <property type="term" value="C:DNA-directed RNA polymerase complex"/>
    <property type="evidence" value="ECO:0007669"/>
    <property type="project" value="UniProtKB-KW"/>
</dbReference>
<keyword evidence="6" id="KW-0804">Transcription</keyword>
<feature type="non-terminal residue" evidence="9">
    <location>
        <position position="240"/>
    </location>
</feature>
<dbReference type="Gene3D" id="2.170.120.12">
    <property type="entry name" value="DNA-directed RNA polymerase, insert domain"/>
    <property type="match status" value="1"/>
</dbReference>
<dbReference type="Gene3D" id="3.30.1360.10">
    <property type="entry name" value="RNA polymerase, RBP11-like subunit"/>
    <property type="match status" value="1"/>
</dbReference>